<name>A0ABT1ZAE2_9ACTN</name>
<dbReference type="Gene3D" id="3.40.1400.10">
    <property type="entry name" value="Sugar-phosphate isomerase, RpiB/LacA/LacB"/>
    <property type="match status" value="1"/>
</dbReference>
<protein>
    <submittedName>
        <fullName evidence="3">Ribose 5-phosphate isomerase B</fullName>
        <ecNumber evidence="3">5.3.1.6</ecNumber>
    </submittedName>
</protein>
<organism evidence="3 4">
    <name type="scientific">Tractidigestivibacter montrealensis</name>
    <dbReference type="NCBI Taxonomy" id="2972466"/>
    <lineage>
        <taxon>Bacteria</taxon>
        <taxon>Bacillati</taxon>
        <taxon>Actinomycetota</taxon>
        <taxon>Coriobacteriia</taxon>
        <taxon>Coriobacteriales</taxon>
        <taxon>Atopobiaceae</taxon>
        <taxon>Tractidigestivibacter</taxon>
    </lineage>
</organism>
<dbReference type="InterPro" id="IPR004785">
    <property type="entry name" value="RpiB"/>
</dbReference>
<sequence length="157" mass="16931">MRVAIASDHAGFDQKGPIVKHLREEGYDVVDLGPRSGERCDYPDFGDKVGRYVASGKADRGVVICGTGLGISMTADKVPGVRATPVQTVQFAQLAREHNNANVIGLSGRFVPLDTNEQIVDTFLTTEFAGGRHAARVEKIMREDDPSFAGVPEEFGL</sequence>
<evidence type="ECO:0000313" key="4">
    <source>
        <dbReference type="Proteomes" id="UP001204320"/>
    </source>
</evidence>
<dbReference type="EC" id="5.3.1.6" evidence="3"/>
<keyword evidence="4" id="KW-1185">Reference proteome</keyword>
<dbReference type="Proteomes" id="UP001204320">
    <property type="component" value="Unassembled WGS sequence"/>
</dbReference>
<evidence type="ECO:0000313" key="3">
    <source>
        <dbReference type="EMBL" id="MCR9037194.1"/>
    </source>
</evidence>
<dbReference type="NCBIfam" id="TIGR01120">
    <property type="entry name" value="rpiB"/>
    <property type="match status" value="1"/>
</dbReference>
<evidence type="ECO:0000256" key="2">
    <source>
        <dbReference type="ARBA" id="ARBA00023235"/>
    </source>
</evidence>
<gene>
    <name evidence="3" type="primary">rpiB</name>
    <name evidence="3" type="ORF">NVS32_09565</name>
</gene>
<dbReference type="Pfam" id="PF02502">
    <property type="entry name" value="LacAB_rpiB"/>
    <property type="match status" value="1"/>
</dbReference>
<dbReference type="PIRSF" id="PIRSF005384">
    <property type="entry name" value="RpiB_LacA_B"/>
    <property type="match status" value="1"/>
</dbReference>
<comment type="similarity">
    <text evidence="1">Belongs to the LacAB/RpiB family.</text>
</comment>
<dbReference type="NCBIfam" id="TIGR00689">
    <property type="entry name" value="rpiB_lacA_lacB"/>
    <property type="match status" value="1"/>
</dbReference>
<keyword evidence="2 3" id="KW-0413">Isomerase</keyword>
<dbReference type="SUPFAM" id="SSF89623">
    <property type="entry name" value="Ribose/Galactose isomerase RpiB/AlsB"/>
    <property type="match status" value="1"/>
</dbReference>
<dbReference type="PANTHER" id="PTHR30345:SF0">
    <property type="entry name" value="DNA DAMAGE-REPAIR_TOLERATION PROTEIN DRT102"/>
    <property type="match status" value="1"/>
</dbReference>
<dbReference type="NCBIfam" id="NF004051">
    <property type="entry name" value="PRK05571.1"/>
    <property type="match status" value="1"/>
</dbReference>
<accession>A0ABT1ZAE2</accession>
<reference evidence="3 4" key="1">
    <citation type="submission" date="2022-08" db="EMBL/GenBank/DDBJ databases">
        <title>Tractidigestivibacter montrealensis type strain KD21.</title>
        <authorList>
            <person name="Diop K."/>
            <person name="Richard C."/>
            <person name="Routy B."/>
        </authorList>
    </citation>
    <scope>NUCLEOTIDE SEQUENCE [LARGE SCALE GENOMIC DNA]</scope>
    <source>
        <strain evidence="3 4">KD21</strain>
    </source>
</reference>
<dbReference type="PANTHER" id="PTHR30345">
    <property type="entry name" value="RIBOSE-5-PHOSPHATE ISOMERASE B"/>
    <property type="match status" value="1"/>
</dbReference>
<evidence type="ECO:0000256" key="1">
    <source>
        <dbReference type="ARBA" id="ARBA00008754"/>
    </source>
</evidence>
<dbReference type="GO" id="GO:0004751">
    <property type="term" value="F:ribose-5-phosphate isomerase activity"/>
    <property type="evidence" value="ECO:0007669"/>
    <property type="project" value="UniProtKB-EC"/>
</dbReference>
<dbReference type="InterPro" id="IPR036569">
    <property type="entry name" value="RpiB_LacA_LacB_sf"/>
</dbReference>
<dbReference type="EMBL" id="JANSKA010000007">
    <property type="protein sequence ID" value="MCR9037194.1"/>
    <property type="molecule type" value="Genomic_DNA"/>
</dbReference>
<proteinExistence type="inferred from homology"/>
<dbReference type="InterPro" id="IPR003500">
    <property type="entry name" value="RpiB_LacA_LacB"/>
</dbReference>
<comment type="caution">
    <text evidence="3">The sequence shown here is derived from an EMBL/GenBank/DDBJ whole genome shotgun (WGS) entry which is preliminary data.</text>
</comment>
<dbReference type="RefSeq" id="WP_258499617.1">
    <property type="nucleotide sequence ID" value="NZ_JANSKA010000007.1"/>
</dbReference>